<sequence>MLIGIVGKPSTGKSTFFMAATSVPVERSPRPFTTIKPNRAVAYVEVECVDKEFNKQCNPRSGFCVNARRFVPVELLDVAGLVPGAHEGKGLGNKFLDDLRQADVLVHIVDASGSTNEMGEKVPVGSYDPCNDVRFLEQELDYWIKGILDNNWGKLVREAKLSKKNEDMLTTQFSGLGMTKDVIVKVLKESKLEDKNLADWTEEERLGVCKKIRHIGKPIIIAANKCDLSTGWDNYQKLKKTFPEYVVIACSAEAEITLKGAAKANFIDYIPGDRTFTIKAELNPEQKKAMDIMKLVCDKYDGTGVQKCLNAAVFDFLHYIAIFPGGGNLIDSQGRLLPDCFLMPQTTRAIDFAFKLHSDIGNGFIKAIDYKTKQAVGKEHLLHHRDVIEIVFKKP</sequence>
<dbReference type="GO" id="GO:0005737">
    <property type="term" value="C:cytoplasm"/>
    <property type="evidence" value="ECO:0007669"/>
    <property type="project" value="TreeGrafter"/>
</dbReference>
<dbReference type="PANTHER" id="PTHR23305">
    <property type="entry name" value="OBG GTPASE FAMILY"/>
    <property type="match status" value="1"/>
</dbReference>
<keyword evidence="1" id="KW-0547">Nucleotide-binding</keyword>
<comment type="caution">
    <text evidence="3">The sequence shown here is derived from an EMBL/GenBank/DDBJ whole genome shotgun (WGS) entry which is preliminary data.</text>
</comment>
<dbReference type="PROSITE" id="PS51710">
    <property type="entry name" value="G_OBG"/>
    <property type="match status" value="1"/>
</dbReference>
<evidence type="ECO:0000313" key="4">
    <source>
        <dbReference type="Proteomes" id="UP000789941"/>
    </source>
</evidence>
<dbReference type="SUPFAM" id="SSF52540">
    <property type="entry name" value="P-loop containing nucleoside triphosphate hydrolases"/>
    <property type="match status" value="1"/>
</dbReference>
<gene>
    <name evidence="3" type="primary">ychF</name>
    <name evidence="3" type="ORF">LFW2832_01178</name>
</gene>
<dbReference type="Gene3D" id="3.10.20.30">
    <property type="match status" value="1"/>
</dbReference>
<dbReference type="InterPro" id="IPR004095">
    <property type="entry name" value="TGS"/>
</dbReference>
<dbReference type="PANTHER" id="PTHR23305:SF1">
    <property type="entry name" value="OBG-TYPE G DOMAIN-CONTAINING PROTEIN"/>
    <property type="match status" value="1"/>
</dbReference>
<dbReference type="NCBIfam" id="NF007171">
    <property type="entry name" value="PRK09602.1"/>
    <property type="match status" value="1"/>
</dbReference>
<dbReference type="InterPro" id="IPR013646">
    <property type="entry name" value="YGR210-like_G4"/>
</dbReference>
<reference evidence="3 4" key="1">
    <citation type="submission" date="2019-08" db="EMBL/GenBank/DDBJ databases">
        <authorList>
            <person name="Vazquez-Campos X."/>
        </authorList>
    </citation>
    <scope>NUCLEOTIDE SEQUENCE [LARGE SCALE GENOMIC DNA]</scope>
    <source>
        <strain evidence="3">LFW-283_2</strain>
    </source>
</reference>
<organism evidence="3 4">
    <name type="scientific">Candidatus Bilamarchaeum dharawalense</name>
    <dbReference type="NCBI Taxonomy" id="2885759"/>
    <lineage>
        <taxon>Archaea</taxon>
        <taxon>Candidatus Micrarchaeota</taxon>
        <taxon>Candidatus Micrarchaeia</taxon>
        <taxon>Candidatus Anstonellales</taxon>
        <taxon>Candidatus Bilamarchaeaceae</taxon>
        <taxon>Candidatus Bilamarchaeum</taxon>
    </lineage>
</organism>
<protein>
    <submittedName>
        <fullName evidence="3">Ribosome-binding ATPase YchF</fullName>
    </submittedName>
</protein>
<dbReference type="InterPro" id="IPR012676">
    <property type="entry name" value="TGS-like"/>
</dbReference>
<dbReference type="SUPFAM" id="SSF81271">
    <property type="entry name" value="TGS-like"/>
    <property type="match status" value="1"/>
</dbReference>
<dbReference type="InterPro" id="IPR031167">
    <property type="entry name" value="G_OBG"/>
</dbReference>
<evidence type="ECO:0000313" key="3">
    <source>
        <dbReference type="EMBL" id="VVC04893.1"/>
    </source>
</evidence>
<dbReference type="CDD" id="cd01899">
    <property type="entry name" value="Ygr210"/>
    <property type="match status" value="1"/>
</dbReference>
<dbReference type="AlphaFoldDB" id="A0A5E4LV14"/>
<dbReference type="Gene3D" id="3.40.50.300">
    <property type="entry name" value="P-loop containing nucleotide triphosphate hydrolases"/>
    <property type="match status" value="1"/>
</dbReference>
<dbReference type="Pfam" id="PF01926">
    <property type="entry name" value="MMR_HSR1"/>
    <property type="match status" value="1"/>
</dbReference>
<dbReference type="InterPro" id="IPR027417">
    <property type="entry name" value="P-loop_NTPase"/>
</dbReference>
<dbReference type="InterPro" id="IPR006073">
    <property type="entry name" value="GTP-bd"/>
</dbReference>
<dbReference type="Pfam" id="PF08438">
    <property type="entry name" value="YGR210-like_G4"/>
    <property type="match status" value="1"/>
</dbReference>
<dbReference type="EMBL" id="CABMJJ010000011">
    <property type="protein sequence ID" value="VVC04893.1"/>
    <property type="molecule type" value="Genomic_DNA"/>
</dbReference>
<dbReference type="InterPro" id="IPR012675">
    <property type="entry name" value="Beta-grasp_dom_sf"/>
</dbReference>
<dbReference type="Gene3D" id="1.10.8.470">
    <property type="match status" value="1"/>
</dbReference>
<name>A0A5E4LV14_9ARCH</name>
<feature type="domain" description="OBG-type G" evidence="2">
    <location>
        <begin position="1"/>
        <end position="270"/>
    </location>
</feature>
<dbReference type="PRINTS" id="PR00326">
    <property type="entry name" value="GTP1OBG"/>
</dbReference>
<dbReference type="Pfam" id="PF02824">
    <property type="entry name" value="TGS"/>
    <property type="match status" value="1"/>
</dbReference>
<evidence type="ECO:0000259" key="2">
    <source>
        <dbReference type="PROSITE" id="PS51710"/>
    </source>
</evidence>
<dbReference type="Proteomes" id="UP000789941">
    <property type="component" value="Unassembled WGS sequence"/>
</dbReference>
<accession>A0A5E4LV14</accession>
<dbReference type="GO" id="GO:0016887">
    <property type="term" value="F:ATP hydrolysis activity"/>
    <property type="evidence" value="ECO:0007669"/>
    <property type="project" value="TreeGrafter"/>
</dbReference>
<dbReference type="GO" id="GO:0005525">
    <property type="term" value="F:GTP binding"/>
    <property type="evidence" value="ECO:0007669"/>
    <property type="project" value="InterPro"/>
</dbReference>
<evidence type="ECO:0000256" key="1">
    <source>
        <dbReference type="ARBA" id="ARBA00022741"/>
    </source>
</evidence>
<proteinExistence type="predicted"/>